<feature type="transmembrane region" description="Helical" evidence="8">
    <location>
        <begin position="410"/>
        <end position="433"/>
    </location>
</feature>
<sequence>MKRYLLAVILLLGLLLRVTSLDKYPVGFTPDESSFGYDAYSLLKTGKDQWGKSFPLTLESAGDFKSPLYAYLTIPSIGLLGLNKVATRLPNALSGTLAIYVTFLLTRLVSKSYGKYLGLSETPSKALKNIGIGNIEYVAAFLLAISPWHIMMSRGAFEANLTTFFLPLAIYLFLKGLNNPKYFTYSVILAGLNIFSYHSAKLITPLVFIFALVIFRKEVFRNFGKYHKISIFIALIFAAAFFWTLMSGSSTRILDVSIFKLSLMEASSERIKAINMGMDPFTGRLFFNKFVMGLRHFTANYVSYFSPQYYFFQGPAEATYGMIPGRGVLYWFELPLLLGFFLFITKARVNKLFKLILFWFFIAPIPAALSLGPGYAANRAVIQLPSIQILLAFGLLQVVNYIADFKYKKLVYVSYIFASTLIFIYFLLDYFLVSPQKSSKDMLYGSLKAAQWLNTNAQSKQIIVSRTLSEPNIFIAFANRMEPSSYQKYAKEWNYRKLGLGWVDQMPKWELENYVFGDIDLLKYGKEEGIVMAGKPEEFKNIIPDHVIYYPNGDPAIYIVQTPLK</sequence>
<keyword evidence="4" id="KW-0808">Transferase</keyword>
<dbReference type="GO" id="GO:0010041">
    <property type="term" value="P:response to iron(III) ion"/>
    <property type="evidence" value="ECO:0007669"/>
    <property type="project" value="TreeGrafter"/>
</dbReference>
<comment type="subcellular location">
    <subcellularLocation>
        <location evidence="1">Cell membrane</location>
        <topology evidence="1">Multi-pass membrane protein</topology>
    </subcellularLocation>
</comment>
<keyword evidence="5 8" id="KW-0812">Transmembrane</keyword>
<protein>
    <submittedName>
        <fullName evidence="9">Uncharacterized protein</fullName>
    </submittedName>
</protein>
<evidence type="ECO:0000256" key="5">
    <source>
        <dbReference type="ARBA" id="ARBA00022692"/>
    </source>
</evidence>
<feature type="transmembrane region" description="Helical" evidence="8">
    <location>
        <begin position="328"/>
        <end position="344"/>
    </location>
</feature>
<dbReference type="InterPro" id="IPR050297">
    <property type="entry name" value="LipidA_mod_glycosyltrf_83"/>
</dbReference>
<dbReference type="GO" id="GO:0005886">
    <property type="term" value="C:plasma membrane"/>
    <property type="evidence" value="ECO:0007669"/>
    <property type="project" value="UniProtKB-SubCell"/>
</dbReference>
<feature type="transmembrane region" description="Helical" evidence="8">
    <location>
        <begin position="157"/>
        <end position="174"/>
    </location>
</feature>
<name>A0A0G0JML1_9BACT</name>
<accession>A0A0G0JML1</accession>
<organism evidence="9 10">
    <name type="scientific">Candidatus Woesebacteria bacterium GW2011_GWA1_37_7</name>
    <dbReference type="NCBI Taxonomy" id="1618545"/>
    <lineage>
        <taxon>Bacteria</taxon>
        <taxon>Candidatus Woeseibacteriota</taxon>
    </lineage>
</organism>
<evidence type="ECO:0000256" key="7">
    <source>
        <dbReference type="ARBA" id="ARBA00023136"/>
    </source>
</evidence>
<reference evidence="9 10" key="1">
    <citation type="journal article" date="2015" name="Nature">
        <title>rRNA introns, odd ribosomes, and small enigmatic genomes across a large radiation of phyla.</title>
        <authorList>
            <person name="Brown C.T."/>
            <person name="Hug L.A."/>
            <person name="Thomas B.C."/>
            <person name="Sharon I."/>
            <person name="Castelle C.J."/>
            <person name="Singh A."/>
            <person name="Wilkins M.J."/>
            <person name="Williams K.H."/>
            <person name="Banfield J.F."/>
        </authorList>
    </citation>
    <scope>NUCLEOTIDE SEQUENCE [LARGE SCALE GENOMIC DNA]</scope>
</reference>
<gene>
    <name evidence="9" type="ORF">US53_C0002G0004</name>
</gene>
<dbReference type="GO" id="GO:0009103">
    <property type="term" value="P:lipopolysaccharide biosynthetic process"/>
    <property type="evidence" value="ECO:0007669"/>
    <property type="project" value="UniProtKB-ARBA"/>
</dbReference>
<feature type="transmembrane region" description="Helical" evidence="8">
    <location>
        <begin position="382"/>
        <end position="403"/>
    </location>
</feature>
<feature type="transmembrane region" description="Helical" evidence="8">
    <location>
        <begin position="356"/>
        <end position="376"/>
    </location>
</feature>
<dbReference type="PANTHER" id="PTHR33908">
    <property type="entry name" value="MANNOSYLTRANSFERASE YKCB-RELATED"/>
    <property type="match status" value="1"/>
</dbReference>
<evidence type="ECO:0000256" key="2">
    <source>
        <dbReference type="ARBA" id="ARBA00022475"/>
    </source>
</evidence>
<dbReference type="AlphaFoldDB" id="A0A0G0JML1"/>
<comment type="caution">
    <text evidence="9">The sequence shown here is derived from an EMBL/GenBank/DDBJ whole genome shotgun (WGS) entry which is preliminary data.</text>
</comment>
<evidence type="ECO:0000256" key="8">
    <source>
        <dbReference type="SAM" id="Phobius"/>
    </source>
</evidence>
<evidence type="ECO:0000313" key="10">
    <source>
        <dbReference type="Proteomes" id="UP000034591"/>
    </source>
</evidence>
<evidence type="ECO:0000256" key="6">
    <source>
        <dbReference type="ARBA" id="ARBA00022989"/>
    </source>
</evidence>
<feature type="transmembrane region" description="Helical" evidence="8">
    <location>
        <begin position="92"/>
        <end position="110"/>
    </location>
</feature>
<evidence type="ECO:0000256" key="1">
    <source>
        <dbReference type="ARBA" id="ARBA00004651"/>
    </source>
</evidence>
<evidence type="ECO:0000256" key="4">
    <source>
        <dbReference type="ARBA" id="ARBA00022679"/>
    </source>
</evidence>
<feature type="transmembrane region" description="Helical" evidence="8">
    <location>
        <begin position="68"/>
        <end position="85"/>
    </location>
</feature>
<dbReference type="PANTHER" id="PTHR33908:SF3">
    <property type="entry name" value="UNDECAPRENYL PHOSPHATE-ALPHA-4-AMINO-4-DEOXY-L-ARABINOSE ARABINOSYL TRANSFERASE"/>
    <property type="match status" value="1"/>
</dbReference>
<keyword evidence="3" id="KW-0328">Glycosyltransferase</keyword>
<dbReference type="EMBL" id="LBTI01000002">
    <property type="protein sequence ID" value="KKQ38069.1"/>
    <property type="molecule type" value="Genomic_DNA"/>
</dbReference>
<dbReference type="STRING" id="1618545.US53_C0002G0004"/>
<proteinExistence type="predicted"/>
<feature type="transmembrane region" description="Helical" evidence="8">
    <location>
        <begin position="194"/>
        <end position="215"/>
    </location>
</feature>
<feature type="transmembrane region" description="Helical" evidence="8">
    <location>
        <begin position="130"/>
        <end position="150"/>
    </location>
</feature>
<evidence type="ECO:0000256" key="3">
    <source>
        <dbReference type="ARBA" id="ARBA00022676"/>
    </source>
</evidence>
<keyword evidence="7 8" id="KW-0472">Membrane</keyword>
<keyword evidence="2" id="KW-1003">Cell membrane</keyword>
<keyword evidence="6 8" id="KW-1133">Transmembrane helix</keyword>
<evidence type="ECO:0000313" key="9">
    <source>
        <dbReference type="EMBL" id="KKQ38069.1"/>
    </source>
</evidence>
<feature type="transmembrane region" description="Helical" evidence="8">
    <location>
        <begin position="227"/>
        <end position="246"/>
    </location>
</feature>
<dbReference type="Proteomes" id="UP000034591">
    <property type="component" value="Unassembled WGS sequence"/>
</dbReference>
<dbReference type="GO" id="GO:0016763">
    <property type="term" value="F:pentosyltransferase activity"/>
    <property type="evidence" value="ECO:0007669"/>
    <property type="project" value="TreeGrafter"/>
</dbReference>